<dbReference type="OrthoDB" id="9803968at2"/>
<dbReference type="SUPFAM" id="SSF56801">
    <property type="entry name" value="Acetyl-CoA synthetase-like"/>
    <property type="match status" value="1"/>
</dbReference>
<dbReference type="InterPro" id="IPR020845">
    <property type="entry name" value="AMP-binding_CS"/>
</dbReference>
<dbReference type="InterPro" id="IPR045851">
    <property type="entry name" value="AMP-bd_C_sf"/>
</dbReference>
<dbReference type="EMBL" id="VOBR01000024">
    <property type="protein sequence ID" value="TWP47746.1"/>
    <property type="molecule type" value="Genomic_DNA"/>
</dbReference>
<dbReference type="Proteomes" id="UP000316639">
    <property type="component" value="Unassembled WGS sequence"/>
</dbReference>
<evidence type="ECO:0000313" key="4">
    <source>
        <dbReference type="Proteomes" id="UP000316639"/>
    </source>
</evidence>
<keyword evidence="3" id="KW-0436">Ligase</keyword>
<keyword evidence="4" id="KW-1185">Reference proteome</keyword>
<feature type="domain" description="AMP-dependent synthetase/ligase" evidence="1">
    <location>
        <begin position="12"/>
        <end position="355"/>
    </location>
</feature>
<organism evidence="3 4">
    <name type="scientific">Lentzea tibetensis</name>
    <dbReference type="NCBI Taxonomy" id="2591470"/>
    <lineage>
        <taxon>Bacteria</taxon>
        <taxon>Bacillati</taxon>
        <taxon>Actinomycetota</taxon>
        <taxon>Actinomycetes</taxon>
        <taxon>Pseudonocardiales</taxon>
        <taxon>Pseudonocardiaceae</taxon>
        <taxon>Lentzea</taxon>
    </lineage>
</organism>
<dbReference type="AlphaFoldDB" id="A0A563ELJ2"/>
<reference evidence="3 4" key="1">
    <citation type="submission" date="2019-07" db="EMBL/GenBank/DDBJ databases">
        <title>Lentzea xizangensis sp. nov., isolated from Qinghai-Tibetan Plateau Soils.</title>
        <authorList>
            <person name="Huang J."/>
        </authorList>
    </citation>
    <scope>NUCLEOTIDE SEQUENCE [LARGE SCALE GENOMIC DNA]</scope>
    <source>
        <strain evidence="3 4">FXJ1.1311</strain>
    </source>
</reference>
<dbReference type="Gene3D" id="3.30.300.30">
    <property type="match status" value="1"/>
</dbReference>
<gene>
    <name evidence="3" type="ORF">FKR81_30855</name>
</gene>
<feature type="domain" description="AMP-binding enzyme C-terminal" evidence="2">
    <location>
        <begin position="403"/>
        <end position="478"/>
    </location>
</feature>
<protein>
    <submittedName>
        <fullName evidence="3">Long-chain fatty acid--CoA ligase</fullName>
    </submittedName>
</protein>
<dbReference type="PANTHER" id="PTHR43767:SF1">
    <property type="entry name" value="NONRIBOSOMAL PEPTIDE SYNTHASE PES1 (EUROFUNG)-RELATED"/>
    <property type="match status" value="1"/>
</dbReference>
<evidence type="ECO:0000313" key="3">
    <source>
        <dbReference type="EMBL" id="TWP47746.1"/>
    </source>
</evidence>
<dbReference type="InterPro" id="IPR000873">
    <property type="entry name" value="AMP-dep_synth/lig_dom"/>
</dbReference>
<proteinExistence type="predicted"/>
<dbReference type="GO" id="GO:0016878">
    <property type="term" value="F:acid-thiol ligase activity"/>
    <property type="evidence" value="ECO:0007669"/>
    <property type="project" value="UniProtKB-ARBA"/>
</dbReference>
<dbReference type="Pfam" id="PF13193">
    <property type="entry name" value="AMP-binding_C"/>
    <property type="match status" value="1"/>
</dbReference>
<dbReference type="PROSITE" id="PS00455">
    <property type="entry name" value="AMP_BINDING"/>
    <property type="match status" value="1"/>
</dbReference>
<name>A0A563ELJ2_9PSEU</name>
<comment type="caution">
    <text evidence="3">The sequence shown here is derived from an EMBL/GenBank/DDBJ whole genome shotgun (WGS) entry which is preliminary data.</text>
</comment>
<dbReference type="PANTHER" id="PTHR43767">
    <property type="entry name" value="LONG-CHAIN-FATTY-ACID--COA LIGASE"/>
    <property type="match status" value="1"/>
</dbReference>
<dbReference type="Pfam" id="PF00501">
    <property type="entry name" value="AMP-binding"/>
    <property type="match status" value="1"/>
</dbReference>
<dbReference type="InterPro" id="IPR050237">
    <property type="entry name" value="ATP-dep_AMP-bd_enzyme"/>
</dbReference>
<sequence>MTSARNVADLVRASARRGPQHAALIDVASGASYTWETIDGAVDAFARRLADSGVEPGDRVAVRMPTCPEFAVAVWGVLRAGGVVVPIGTGQPARELQRLLADSGAELVVGDGEGSDASVLAAPVMSEQGPEFESVRGGEDLAVLGYTSGTSGSARGVMLSHRALLSNVEQCASLRPAPVTPGDRVLLALPLFHVYGLGPGLLQVAGAGATAVLLERFDPAAALEVIEAHRITTMVGVPPMYRALLAAPTEVLREKLATVRLFTSGAAPLPAGVIDEMRTAIGIPVYEGYGLTETGPVLTSTLVGGVPKPGSVGRALPGVEIRLVDTDGSPLDLDEDEPGTGLVSARGANLFSGYWPDGAHGPDAEGWFRTGDVGFIDEDGDLHLVDRAGDLIIVNGFNVYPHEVEQVIGELSEVVEAAAVGIPDEKTGESVKVVLVLHDGAELTPEKVIAHCAERLAKFKVPTAVEFAPALPHSPTGKLARAILRKPLGA</sequence>
<dbReference type="InterPro" id="IPR042099">
    <property type="entry name" value="ANL_N_sf"/>
</dbReference>
<evidence type="ECO:0000259" key="2">
    <source>
        <dbReference type="Pfam" id="PF13193"/>
    </source>
</evidence>
<dbReference type="RefSeq" id="WP_146357258.1">
    <property type="nucleotide sequence ID" value="NZ_VOBR01000024.1"/>
</dbReference>
<accession>A0A563ELJ2</accession>
<evidence type="ECO:0000259" key="1">
    <source>
        <dbReference type="Pfam" id="PF00501"/>
    </source>
</evidence>
<dbReference type="InterPro" id="IPR025110">
    <property type="entry name" value="AMP-bd_C"/>
</dbReference>
<dbReference type="Gene3D" id="3.40.50.12780">
    <property type="entry name" value="N-terminal domain of ligase-like"/>
    <property type="match status" value="1"/>
</dbReference>